<dbReference type="GeneID" id="9689455"/>
<dbReference type="STRING" id="564608.C1N839"/>
<dbReference type="PANTHER" id="PTHR11145">
    <property type="entry name" value="BTB/POZ DOMAIN-CONTAINING ADAPTER FOR CUL3-MEDIATED RHOA DEGRADATION PROTEIN FAMILY MEMBER"/>
    <property type="match status" value="1"/>
</dbReference>
<dbReference type="SUPFAM" id="SSF54695">
    <property type="entry name" value="POZ domain"/>
    <property type="match status" value="1"/>
</dbReference>
<evidence type="ECO:0000313" key="3">
    <source>
        <dbReference type="EMBL" id="EEH51636.1"/>
    </source>
</evidence>
<organism evidence="4">
    <name type="scientific">Micromonas pusilla (strain CCMP1545)</name>
    <name type="common">Picoplanktonic green alga</name>
    <dbReference type="NCBI Taxonomy" id="564608"/>
    <lineage>
        <taxon>Eukaryota</taxon>
        <taxon>Viridiplantae</taxon>
        <taxon>Chlorophyta</taxon>
        <taxon>Mamiellophyceae</taxon>
        <taxon>Mamiellales</taxon>
        <taxon>Mamiellaceae</taxon>
        <taxon>Micromonas</taxon>
    </lineage>
</organism>
<reference evidence="3 4" key="1">
    <citation type="journal article" date="2009" name="Science">
        <title>Green evolution and dynamic adaptations revealed by genomes of the marine picoeukaryotes Micromonas.</title>
        <authorList>
            <person name="Worden A.Z."/>
            <person name="Lee J.H."/>
            <person name="Mock T."/>
            <person name="Rouze P."/>
            <person name="Simmons M.P."/>
            <person name="Aerts A.L."/>
            <person name="Allen A.E."/>
            <person name="Cuvelier M.L."/>
            <person name="Derelle E."/>
            <person name="Everett M.V."/>
            <person name="Foulon E."/>
            <person name="Grimwood J."/>
            <person name="Gundlach H."/>
            <person name="Henrissat B."/>
            <person name="Napoli C."/>
            <person name="McDonald S.M."/>
            <person name="Parker M.S."/>
            <person name="Rombauts S."/>
            <person name="Salamov A."/>
            <person name="Von Dassow P."/>
            <person name="Badger J.H."/>
            <person name="Coutinho P.M."/>
            <person name="Demir E."/>
            <person name="Dubchak I."/>
            <person name="Gentemann C."/>
            <person name="Eikrem W."/>
            <person name="Gready J.E."/>
            <person name="John U."/>
            <person name="Lanier W."/>
            <person name="Lindquist E.A."/>
            <person name="Lucas S."/>
            <person name="Mayer K.F."/>
            <person name="Moreau H."/>
            <person name="Not F."/>
            <person name="Otillar R."/>
            <person name="Panaud O."/>
            <person name="Pangilinan J."/>
            <person name="Paulsen I."/>
            <person name="Piegu B."/>
            <person name="Poliakov A."/>
            <person name="Robbens S."/>
            <person name="Schmutz J."/>
            <person name="Toulza E."/>
            <person name="Wyss T."/>
            <person name="Zelensky A."/>
            <person name="Zhou K."/>
            <person name="Armbrust E.V."/>
            <person name="Bhattacharya D."/>
            <person name="Goodenough U.W."/>
            <person name="Van de Peer Y."/>
            <person name="Grigoriev I.V."/>
        </authorList>
    </citation>
    <scope>NUCLEOTIDE SEQUENCE [LARGE SCALE GENOMIC DNA]</scope>
    <source>
        <strain evidence="3 4">CCMP1545</strain>
    </source>
</reference>
<dbReference type="InterPro" id="IPR045068">
    <property type="entry name" value="BACURD1-3"/>
</dbReference>
<keyword evidence="1" id="KW-0175">Coiled coil</keyword>
<evidence type="ECO:0000259" key="2">
    <source>
        <dbReference type="Pfam" id="PF02214"/>
    </source>
</evidence>
<accession>C1N839</accession>
<dbReference type="PANTHER" id="PTHR11145:SF8">
    <property type="entry name" value="RE57120P"/>
    <property type="match status" value="1"/>
</dbReference>
<proteinExistence type="predicted"/>
<dbReference type="AlphaFoldDB" id="C1N839"/>
<name>C1N839_MICPC</name>
<dbReference type="InterPro" id="IPR003131">
    <property type="entry name" value="T1-type_BTB"/>
</dbReference>
<evidence type="ECO:0000313" key="4">
    <source>
        <dbReference type="Proteomes" id="UP000001876"/>
    </source>
</evidence>
<dbReference type="KEGG" id="mpp:MICPUCDRAFT_53936"/>
<gene>
    <name evidence="3" type="ORF">MICPUCDRAFT_53936</name>
</gene>
<dbReference type="eggNOG" id="KOG1665">
    <property type="taxonomic scope" value="Eukaryota"/>
</dbReference>
<keyword evidence="4" id="KW-1185">Reference proteome</keyword>
<feature type="domain" description="Potassium channel tetramerisation-type BTB" evidence="2">
    <location>
        <begin position="57"/>
        <end position="151"/>
    </location>
</feature>
<dbReference type="Gene3D" id="3.30.710.10">
    <property type="entry name" value="Potassium Channel Kv1.1, Chain A"/>
    <property type="match status" value="1"/>
</dbReference>
<dbReference type="Pfam" id="PF02214">
    <property type="entry name" value="BTB_2"/>
    <property type="match status" value="1"/>
</dbReference>
<dbReference type="OrthoDB" id="2414723at2759"/>
<dbReference type="InterPro" id="IPR011333">
    <property type="entry name" value="SKP1/BTB/POZ_sf"/>
</dbReference>
<dbReference type="Proteomes" id="UP000001876">
    <property type="component" value="Unassembled WGS sequence"/>
</dbReference>
<dbReference type="EMBL" id="GG663750">
    <property type="protein sequence ID" value="EEH51636.1"/>
    <property type="molecule type" value="Genomic_DNA"/>
</dbReference>
<dbReference type="GO" id="GO:0051260">
    <property type="term" value="P:protein homooligomerization"/>
    <property type="evidence" value="ECO:0007669"/>
    <property type="project" value="InterPro"/>
</dbReference>
<dbReference type="RefSeq" id="XP_003064014.1">
    <property type="nucleotide sequence ID" value="XM_003063968.1"/>
</dbReference>
<protein>
    <submittedName>
        <fullName evidence="3">Predicted protein</fullName>
    </submittedName>
</protein>
<evidence type="ECO:0000256" key="1">
    <source>
        <dbReference type="SAM" id="Coils"/>
    </source>
</evidence>
<sequence>MPTIDDVNEAAGVVKETYTTVMAEMAAADDELKRKRDALEAEKQSMKGAHDVQKSKIKLIVGGATFVTSLSTLTSIPGNFFAAMFSGNYEMLPDDDDGSYFIDRDGTHFRHILNFLREPDSTSNKTCYNGLTKSEKSELDKELQFYGLYDRFHSKDWKFRELSREEAIAVKFLENALEKDEGYPCDKAAIESAVSFARALSFTMCGDLLKSSYTNRHWMITEDIIEGAPVWKTTFGDCDTLLMYRKSPYNYCVHLSVTNWELIWNRAPRAHTPVAPTEVPVDSWRSGKTATDATYHHCFGGDARLIPQIRFIDVEKLPDDYPVMQKALARLAELA</sequence>
<feature type="coiled-coil region" evidence="1">
    <location>
        <begin position="22"/>
        <end position="49"/>
    </location>
</feature>